<organism evidence="1 2">
    <name type="scientific">Funiculus sociatus GB2-A5</name>
    <dbReference type="NCBI Taxonomy" id="2933946"/>
    <lineage>
        <taxon>Bacteria</taxon>
        <taxon>Bacillati</taxon>
        <taxon>Cyanobacteriota</taxon>
        <taxon>Cyanophyceae</taxon>
        <taxon>Coleofasciculales</taxon>
        <taxon>Coleofasciculaceae</taxon>
        <taxon>Funiculus</taxon>
    </lineage>
</organism>
<proteinExistence type="predicted"/>
<gene>
    <name evidence="1" type="ORF">NDI37_18265</name>
</gene>
<comment type="caution">
    <text evidence="1">The sequence shown here is derived from an EMBL/GenBank/DDBJ whole genome shotgun (WGS) entry which is preliminary data.</text>
</comment>
<keyword evidence="2" id="KW-1185">Reference proteome</keyword>
<evidence type="ECO:0000313" key="1">
    <source>
        <dbReference type="EMBL" id="MEP0866405.1"/>
    </source>
</evidence>
<dbReference type="RefSeq" id="WP_190422770.1">
    <property type="nucleotide sequence ID" value="NZ_JAMPKK010000043.1"/>
</dbReference>
<dbReference type="EMBL" id="JAMPKK010000043">
    <property type="protein sequence ID" value="MEP0866405.1"/>
    <property type="molecule type" value="Genomic_DNA"/>
</dbReference>
<name>A0ABV0JT69_9CYAN</name>
<evidence type="ECO:0000313" key="2">
    <source>
        <dbReference type="Proteomes" id="UP001442494"/>
    </source>
</evidence>
<sequence length="248" mass="27107">MRKVVIVVDAEVDETGEIIAASPTTAQMVSALKANSPTIGATAQTKPAKAGLQNQAEALPAAVNVQVVSTQWLIINKQLTSDNKLIWCPLTLNLPELDFPAQSVYNACRDVTGLRQLVEQLGYATGVGNFWLAVVLTAKGPLYGEVIGKDEASEGLKYRMPVHLSDSQRQPLYQLGYKLLQYLSAPPSVYLLQFGFSDQNLVFDRLLPFPAPSAIASIGIQKPDLFACHWHCLTRQPIYDLEIIASKL</sequence>
<accession>A0ABV0JT69</accession>
<dbReference type="Proteomes" id="UP001442494">
    <property type="component" value="Unassembled WGS sequence"/>
</dbReference>
<reference evidence="1 2" key="1">
    <citation type="submission" date="2022-04" db="EMBL/GenBank/DDBJ databases">
        <title>Positive selection, recombination, and allopatry shape intraspecific diversity of widespread and dominant cyanobacteria.</title>
        <authorList>
            <person name="Wei J."/>
            <person name="Shu W."/>
            <person name="Hu C."/>
        </authorList>
    </citation>
    <scope>NUCLEOTIDE SEQUENCE [LARGE SCALE GENOMIC DNA]</scope>
    <source>
        <strain evidence="1 2">GB2-A5</strain>
    </source>
</reference>
<protein>
    <submittedName>
        <fullName evidence="1">Uncharacterized protein</fullName>
    </submittedName>
</protein>